<accession>A0A5J4PMF2</accession>
<dbReference type="EMBL" id="SNRW01049995">
    <property type="protein sequence ID" value="KAA6310000.1"/>
    <property type="molecule type" value="Genomic_DNA"/>
</dbReference>
<evidence type="ECO:0008006" key="3">
    <source>
        <dbReference type="Google" id="ProtNLM"/>
    </source>
</evidence>
<proteinExistence type="predicted"/>
<organism evidence="1 2">
    <name type="scientific">Streblomastix strix</name>
    <dbReference type="NCBI Taxonomy" id="222440"/>
    <lineage>
        <taxon>Eukaryota</taxon>
        <taxon>Metamonada</taxon>
        <taxon>Preaxostyla</taxon>
        <taxon>Oxymonadida</taxon>
        <taxon>Streblomastigidae</taxon>
        <taxon>Streblomastix</taxon>
    </lineage>
</organism>
<dbReference type="Proteomes" id="UP000324800">
    <property type="component" value="Unassembled WGS sequence"/>
</dbReference>
<dbReference type="AlphaFoldDB" id="A0A5J4PMF2"/>
<feature type="non-terminal residue" evidence="1">
    <location>
        <position position="1"/>
    </location>
</feature>
<reference evidence="1 2" key="1">
    <citation type="submission" date="2019-03" db="EMBL/GenBank/DDBJ databases">
        <title>Single cell metagenomics reveals metabolic interactions within the superorganism composed of flagellate Streblomastix strix and complex community of Bacteroidetes bacteria on its surface.</title>
        <authorList>
            <person name="Treitli S.C."/>
            <person name="Kolisko M."/>
            <person name="Husnik F."/>
            <person name="Keeling P."/>
            <person name="Hampl V."/>
        </authorList>
    </citation>
    <scope>NUCLEOTIDE SEQUENCE [LARGE SCALE GENOMIC DNA]</scope>
    <source>
        <strain evidence="1">ST1C</strain>
    </source>
</reference>
<evidence type="ECO:0000313" key="2">
    <source>
        <dbReference type="Proteomes" id="UP000324800"/>
    </source>
</evidence>
<protein>
    <recommendedName>
        <fullName evidence="3">Protein kinase domain-containing protein</fullName>
    </recommendedName>
</protein>
<sequence>AGPVDGVQVKIADFGLAKSDFASGSDVTSCGLFLSLDRIMEIVDILNWVLKYLIEIKIVIELKVQEDILELSLLLILDIYQIELYSISDNSILAVLLDPPQLAVKYQC</sequence>
<gene>
    <name evidence="1" type="ORF">EZS28_056396</name>
</gene>
<comment type="caution">
    <text evidence="1">The sequence shown here is derived from an EMBL/GenBank/DDBJ whole genome shotgun (WGS) entry which is preliminary data.</text>
</comment>
<evidence type="ECO:0000313" key="1">
    <source>
        <dbReference type="EMBL" id="KAA6310000.1"/>
    </source>
</evidence>
<name>A0A5J4PMF2_9EUKA</name>
<feature type="non-terminal residue" evidence="1">
    <location>
        <position position="108"/>
    </location>
</feature>